<evidence type="ECO:0008006" key="3">
    <source>
        <dbReference type="Google" id="ProtNLM"/>
    </source>
</evidence>
<comment type="caution">
    <text evidence="1">The sequence shown here is derived from an EMBL/GenBank/DDBJ whole genome shotgun (WGS) entry which is preliminary data.</text>
</comment>
<accession>A0ABT9H1M8</accession>
<gene>
    <name evidence="1" type="ORF">Q3O60_13540</name>
</gene>
<evidence type="ECO:0000313" key="2">
    <source>
        <dbReference type="Proteomes" id="UP001231616"/>
    </source>
</evidence>
<dbReference type="RefSeq" id="WP_305894473.1">
    <property type="nucleotide sequence ID" value="NZ_JAUZVZ010000021.1"/>
</dbReference>
<proteinExistence type="predicted"/>
<evidence type="ECO:0000313" key="1">
    <source>
        <dbReference type="EMBL" id="MDP4537210.1"/>
    </source>
</evidence>
<name>A0ABT9H1M8_9GAMM</name>
<keyword evidence="2" id="KW-1185">Reference proteome</keyword>
<dbReference type="EMBL" id="JAUZVZ010000021">
    <property type="protein sequence ID" value="MDP4537210.1"/>
    <property type="molecule type" value="Genomic_DNA"/>
</dbReference>
<dbReference type="Proteomes" id="UP001231616">
    <property type="component" value="Unassembled WGS sequence"/>
</dbReference>
<protein>
    <recommendedName>
        <fullName evidence="3">Alpha/beta hydrolase</fullName>
    </recommendedName>
</protein>
<organism evidence="1 2">
    <name type="scientific">Alkalimonas collagenimarina</name>
    <dbReference type="NCBI Taxonomy" id="400390"/>
    <lineage>
        <taxon>Bacteria</taxon>
        <taxon>Pseudomonadati</taxon>
        <taxon>Pseudomonadota</taxon>
        <taxon>Gammaproteobacteria</taxon>
        <taxon>Alkalimonas</taxon>
    </lineage>
</organism>
<sequence length="396" mass="44236">MSWIHTGKTQAFNYTGLDKNLAQEHGIRLPSHYLNNQWQLTHQALLMLASLNDYDQQQVMKEIDYVTRYPGSTYSTRHSLNPLRRIYRTRYPFRCYHYLIEYRTTTSGQVVIDDILFDQSLQGAKSGNAAAERTMLYQVKRKNPNNYTGPASQSDINSLQDAWDEGTPVHQVNTEHAAVNGMQNDQRKAAWLMGAHAHAAYQSDGIAAYTLFHNPSDGWKLDLAECVFDKASRSKSHNAQHLAAVLAQVQQQGKSVKWVVHSQGAIVFNAALIHYRQHYGGLLHRQQLTIHGSGANVSKLTQLANGVGIKIVAVRNNPFDVVPNLAGGNDLSASSLCRSIKFCGLVLGKDSEPGVSPHTLPYLGIETYKQQLLMFGQHKKAAQVQKYINKHTGKVS</sequence>
<reference evidence="1 2" key="1">
    <citation type="submission" date="2023-08" db="EMBL/GenBank/DDBJ databases">
        <authorList>
            <person name="Joshi A."/>
            <person name="Thite S."/>
        </authorList>
    </citation>
    <scope>NUCLEOTIDE SEQUENCE [LARGE SCALE GENOMIC DNA]</scope>
    <source>
        <strain evidence="1 2">AC40</strain>
    </source>
</reference>